<organism evidence="2 3">
    <name type="scientific">Paenibacillus soyae</name>
    <dbReference type="NCBI Taxonomy" id="2969249"/>
    <lineage>
        <taxon>Bacteria</taxon>
        <taxon>Bacillati</taxon>
        <taxon>Bacillota</taxon>
        <taxon>Bacilli</taxon>
        <taxon>Bacillales</taxon>
        <taxon>Paenibacillaceae</taxon>
        <taxon>Paenibacillus</taxon>
    </lineage>
</organism>
<evidence type="ECO:0000259" key="1">
    <source>
        <dbReference type="PROSITE" id="PS51186"/>
    </source>
</evidence>
<evidence type="ECO:0000313" key="3">
    <source>
        <dbReference type="Proteomes" id="UP001141950"/>
    </source>
</evidence>
<accession>A0A9X2S9K8</accession>
<dbReference type="RefSeq" id="WP_257448118.1">
    <property type="nucleotide sequence ID" value="NZ_JANIPJ010000012.1"/>
</dbReference>
<dbReference type="Gene3D" id="3.40.630.30">
    <property type="match status" value="1"/>
</dbReference>
<dbReference type="GO" id="GO:0016747">
    <property type="term" value="F:acyltransferase activity, transferring groups other than amino-acyl groups"/>
    <property type="evidence" value="ECO:0007669"/>
    <property type="project" value="InterPro"/>
</dbReference>
<name>A0A9X2S9K8_9BACL</name>
<dbReference type="Pfam" id="PF13480">
    <property type="entry name" value="Acetyltransf_6"/>
    <property type="match status" value="1"/>
</dbReference>
<dbReference type="PROSITE" id="PS51186">
    <property type="entry name" value="GNAT"/>
    <property type="match status" value="1"/>
</dbReference>
<proteinExistence type="predicted"/>
<evidence type="ECO:0000313" key="2">
    <source>
        <dbReference type="EMBL" id="MCR2805549.1"/>
    </source>
</evidence>
<dbReference type="InterPro" id="IPR038740">
    <property type="entry name" value="BioF2-like_GNAT_dom"/>
</dbReference>
<dbReference type="Proteomes" id="UP001141950">
    <property type="component" value="Unassembled WGS sequence"/>
</dbReference>
<dbReference type="InterPro" id="IPR000182">
    <property type="entry name" value="GNAT_dom"/>
</dbReference>
<dbReference type="SUPFAM" id="SSF55729">
    <property type="entry name" value="Acyl-CoA N-acyltransferases (Nat)"/>
    <property type="match status" value="1"/>
</dbReference>
<dbReference type="AlphaFoldDB" id="A0A9X2S9K8"/>
<comment type="caution">
    <text evidence="2">The sequence shown here is derived from an EMBL/GenBank/DDBJ whole genome shotgun (WGS) entry which is preliminary data.</text>
</comment>
<protein>
    <submittedName>
        <fullName evidence="2">GNAT family N-acetyltransferase</fullName>
    </submittedName>
</protein>
<feature type="domain" description="N-acetyltransferase" evidence="1">
    <location>
        <begin position="129"/>
        <end position="267"/>
    </location>
</feature>
<keyword evidence="3" id="KW-1185">Reference proteome</keyword>
<gene>
    <name evidence="2" type="ORF">NQZ67_16795</name>
</gene>
<reference evidence="2" key="1">
    <citation type="submission" date="2022-08" db="EMBL/GenBank/DDBJ databases">
        <title>The genomic sequence of strain Paenibacillus sp. SCIV0701.</title>
        <authorList>
            <person name="Zhao H."/>
        </authorList>
    </citation>
    <scope>NUCLEOTIDE SEQUENCE</scope>
    <source>
        <strain evidence="2">SCIV0701</strain>
    </source>
</reference>
<sequence>MLLTRDIAQLLEQSEIDYMSDRMAAMAELPGNPHGVETARFGSATAFYSRGMPWPMFNNVKGALEEDQLASIVAFYEERERSFEFHISPLGTDSRSMERLARIGFYQSGFHATMYTEAAAQTMDLPSGVQIRELRDDEFMTYAAIHCEATGLSMDGQIYVAENNRILAVRPGWRYYIAFCEEQPAAVAAMYRNGGSASCTFAATLPAYRGRGLQTALLRRRIADAYSEGCEIVVGQCAYGSTSHANMERAGMRLGYSRATWKRLANS</sequence>
<dbReference type="CDD" id="cd04301">
    <property type="entry name" value="NAT_SF"/>
    <property type="match status" value="1"/>
</dbReference>
<dbReference type="EMBL" id="JANIPJ010000012">
    <property type="protein sequence ID" value="MCR2805549.1"/>
    <property type="molecule type" value="Genomic_DNA"/>
</dbReference>
<dbReference type="InterPro" id="IPR016181">
    <property type="entry name" value="Acyl_CoA_acyltransferase"/>
</dbReference>